<dbReference type="Pfam" id="PF00753">
    <property type="entry name" value="Lactamase_B"/>
    <property type="match status" value="1"/>
</dbReference>
<feature type="transmembrane region" description="Helical" evidence="6">
    <location>
        <begin position="477"/>
        <end position="496"/>
    </location>
</feature>
<dbReference type="PANTHER" id="PTHR30619">
    <property type="entry name" value="DNA INTERNALIZATION/COMPETENCE PROTEIN COMEC/REC2"/>
    <property type="match status" value="1"/>
</dbReference>
<reference evidence="8 9" key="1">
    <citation type="submission" date="2016-10" db="EMBL/GenBank/DDBJ databases">
        <authorList>
            <person name="Varghese N."/>
            <person name="Submissions S."/>
        </authorList>
    </citation>
    <scope>NUCLEOTIDE SEQUENCE [LARGE SCALE GENOMIC DNA]</scope>
    <source>
        <strain evidence="8 9">DSM 13796</strain>
    </source>
</reference>
<dbReference type="Proteomes" id="UP000182762">
    <property type="component" value="Unassembled WGS sequence"/>
</dbReference>
<sequence>MKGQWIYVSLFVSLALFISRFYNEITLYIVVIMVSIFVIKRTSSTTAVICFLAFFLTIFYYFYTESTNNSVLSPHQTIFNGNLSSIPRINGNFLSFSFQTEQGEIVQSYYKIRNEEEQKLLKQLRIGMNCKIEGALEIPKQNRNPGLFNYREYLYFQRIHWTMTVRDIKECQYQQRTMFFAGLRQSGIQRMNTHISTPLNAFVNALVFGSREDFNEETIMLYETQGVVHLLAISGLHVGLLVGGAFLILLRLGLTREHSALFLLFTLPIYSILTGSSPSVVRSVVMSMIVLFIYITGWRRKLSGVDVLALCFLALTMKSPYAVFNAGFQLSFVVTFFILLSHRIISKSSHFLWQLIALSLIAQLASIPLLLYHFYEFSLLSFFLNLFFVPFFSFILLPASLFLFFTSGIVPVIPQVVETVTLFFVEWSTELLRNAENVHFSIITTGKLNAWQFCLLYVVIFYVCFQIEKAQRLKDILPSSLLLVICLSVYCFMPYMNPNGEVSVIDVGQGDSILIQLPFRKAVYLIDTGGSISFQQEEWEKRQTTFSVGKDIVHPYLKSKGITSITKLIITHGDHDHGGSALELLDLVDIKELVLGRKKLFSALEQELVRETMKRGTPLTLVGSGDVWKEGEHTFNVLAPFGMEENTNEQSIVIYTVFGNHRWLFTGDLGEEGEKKLIETFPALEVDVLKVGHHGSKTSTSPFFLEKIQPSYGLVSTGEGNRYNHPHREVLERLEQNHVKIFRTDKQGALIYRFSRKAGTFQTTLP</sequence>
<dbReference type="SMART" id="SM00849">
    <property type="entry name" value="Lactamase_B"/>
    <property type="match status" value="1"/>
</dbReference>
<gene>
    <name evidence="8" type="ORF">SAMN02745910_00572</name>
</gene>
<dbReference type="InterPro" id="IPR004477">
    <property type="entry name" value="ComEC_N"/>
</dbReference>
<dbReference type="NCBIfam" id="TIGR00361">
    <property type="entry name" value="ComEC_Rec2"/>
    <property type="match status" value="1"/>
</dbReference>
<evidence type="ECO:0000313" key="8">
    <source>
        <dbReference type="EMBL" id="SFQ19208.1"/>
    </source>
</evidence>
<evidence type="ECO:0000313" key="9">
    <source>
        <dbReference type="Proteomes" id="UP000182762"/>
    </source>
</evidence>
<feature type="transmembrane region" description="Helical" evidence="6">
    <location>
        <begin position="262"/>
        <end position="295"/>
    </location>
</feature>
<dbReference type="InterPro" id="IPR036866">
    <property type="entry name" value="RibonucZ/Hydroxyglut_hydro"/>
</dbReference>
<feature type="transmembrane region" description="Helical" evidence="6">
    <location>
        <begin position="352"/>
        <end position="375"/>
    </location>
</feature>
<comment type="subcellular location">
    <subcellularLocation>
        <location evidence="1">Cell membrane</location>
        <topology evidence="1">Multi-pass membrane protein</topology>
    </subcellularLocation>
</comment>
<dbReference type="InterPro" id="IPR025405">
    <property type="entry name" value="DUF4131"/>
</dbReference>
<evidence type="ECO:0000256" key="4">
    <source>
        <dbReference type="ARBA" id="ARBA00022989"/>
    </source>
</evidence>
<evidence type="ECO:0000256" key="6">
    <source>
        <dbReference type="SAM" id="Phobius"/>
    </source>
</evidence>
<dbReference type="EMBL" id="FOXX01000001">
    <property type="protein sequence ID" value="SFQ19208.1"/>
    <property type="molecule type" value="Genomic_DNA"/>
</dbReference>
<dbReference type="SUPFAM" id="SSF56281">
    <property type="entry name" value="Metallo-hydrolase/oxidoreductase"/>
    <property type="match status" value="1"/>
</dbReference>
<comment type="caution">
    <text evidence="8">The sequence shown here is derived from an EMBL/GenBank/DDBJ whole genome shotgun (WGS) entry which is preliminary data.</text>
</comment>
<feature type="transmembrane region" description="Helical" evidence="6">
    <location>
        <begin position="6"/>
        <end position="39"/>
    </location>
</feature>
<dbReference type="RefSeq" id="WP_061802043.1">
    <property type="nucleotide sequence ID" value="NZ_FOXX01000001.1"/>
</dbReference>
<dbReference type="Pfam" id="PF03772">
    <property type="entry name" value="Competence"/>
    <property type="match status" value="1"/>
</dbReference>
<evidence type="ECO:0000256" key="3">
    <source>
        <dbReference type="ARBA" id="ARBA00022692"/>
    </source>
</evidence>
<keyword evidence="4 6" id="KW-1133">Transmembrane helix</keyword>
<feature type="domain" description="Metallo-beta-lactamase" evidence="7">
    <location>
        <begin position="509"/>
        <end position="719"/>
    </location>
</feature>
<dbReference type="NCBIfam" id="TIGR00360">
    <property type="entry name" value="ComEC_N-term"/>
    <property type="match status" value="1"/>
</dbReference>
<evidence type="ECO:0000259" key="7">
    <source>
        <dbReference type="SMART" id="SM00849"/>
    </source>
</evidence>
<feature type="transmembrane region" description="Helical" evidence="6">
    <location>
        <begin position="46"/>
        <end position="63"/>
    </location>
</feature>
<evidence type="ECO:0000256" key="2">
    <source>
        <dbReference type="ARBA" id="ARBA00022475"/>
    </source>
</evidence>
<keyword evidence="5 6" id="KW-0472">Membrane</keyword>
<feature type="transmembrane region" description="Helical" evidence="6">
    <location>
        <begin position="448"/>
        <end position="465"/>
    </location>
</feature>
<keyword evidence="9" id="KW-1185">Reference proteome</keyword>
<organism evidence="8 9">
    <name type="scientific">Priestia endophytica DSM 13796</name>
    <dbReference type="NCBI Taxonomy" id="1121089"/>
    <lineage>
        <taxon>Bacteria</taxon>
        <taxon>Bacillati</taxon>
        <taxon>Bacillota</taxon>
        <taxon>Bacilli</taxon>
        <taxon>Bacillales</taxon>
        <taxon>Bacillaceae</taxon>
        <taxon>Priestia</taxon>
    </lineage>
</organism>
<accession>A0A1I5WI49</accession>
<protein>
    <submittedName>
        <fullName evidence="8">Competence protein ComEC</fullName>
    </submittedName>
</protein>
<keyword evidence="2" id="KW-1003">Cell membrane</keyword>
<evidence type="ECO:0000256" key="5">
    <source>
        <dbReference type="ARBA" id="ARBA00023136"/>
    </source>
</evidence>
<dbReference type="CDD" id="cd07731">
    <property type="entry name" value="ComA-like_MBL-fold"/>
    <property type="match status" value="1"/>
</dbReference>
<dbReference type="InterPro" id="IPR004797">
    <property type="entry name" value="Competence_ComEC/Rec2"/>
</dbReference>
<feature type="transmembrane region" description="Helical" evidence="6">
    <location>
        <begin position="381"/>
        <end position="405"/>
    </location>
</feature>
<keyword evidence="3 6" id="KW-0812">Transmembrane</keyword>
<dbReference type="InterPro" id="IPR035681">
    <property type="entry name" value="ComA-like_MBL"/>
</dbReference>
<feature type="transmembrane region" description="Helical" evidence="6">
    <location>
        <begin position="227"/>
        <end position="250"/>
    </location>
</feature>
<name>A0A1I5WI49_9BACI</name>
<feature type="transmembrane region" description="Helical" evidence="6">
    <location>
        <begin position="322"/>
        <end position="340"/>
    </location>
</feature>
<dbReference type="GeneID" id="93709343"/>
<evidence type="ECO:0000256" key="1">
    <source>
        <dbReference type="ARBA" id="ARBA00004651"/>
    </source>
</evidence>
<dbReference type="Gene3D" id="3.60.15.10">
    <property type="entry name" value="Ribonuclease Z/Hydroxyacylglutathione hydrolase-like"/>
    <property type="match status" value="1"/>
</dbReference>
<proteinExistence type="predicted"/>
<dbReference type="Pfam" id="PF13567">
    <property type="entry name" value="DUF4131"/>
    <property type="match status" value="1"/>
</dbReference>
<dbReference type="InterPro" id="IPR052159">
    <property type="entry name" value="Competence_DNA_uptake"/>
</dbReference>
<dbReference type="PANTHER" id="PTHR30619:SF1">
    <property type="entry name" value="RECOMBINATION PROTEIN 2"/>
    <property type="match status" value="1"/>
</dbReference>
<dbReference type="InterPro" id="IPR001279">
    <property type="entry name" value="Metallo-B-lactamas"/>
</dbReference>